<comment type="caution">
    <text evidence="1">The sequence shown here is derived from an EMBL/GenBank/DDBJ whole genome shotgun (WGS) entry which is preliminary data.</text>
</comment>
<proteinExistence type="predicted"/>
<dbReference type="AlphaFoldDB" id="X0ZMB5"/>
<reference evidence="1" key="1">
    <citation type="journal article" date="2014" name="Front. Microbiol.">
        <title>High frequency of phylogenetically diverse reductive dehalogenase-homologous genes in deep subseafloor sedimentary metagenomes.</title>
        <authorList>
            <person name="Kawai M."/>
            <person name="Futagami T."/>
            <person name="Toyoda A."/>
            <person name="Takaki Y."/>
            <person name="Nishi S."/>
            <person name="Hori S."/>
            <person name="Arai W."/>
            <person name="Tsubouchi T."/>
            <person name="Morono Y."/>
            <person name="Uchiyama I."/>
            <person name="Ito T."/>
            <person name="Fujiyama A."/>
            <person name="Inagaki F."/>
            <person name="Takami H."/>
        </authorList>
    </citation>
    <scope>NUCLEOTIDE SEQUENCE</scope>
    <source>
        <strain evidence="1">Expedition CK06-06</strain>
    </source>
</reference>
<sequence>MARIEREEALIEREEKIERREKENIADEQLLNDIISGKLDRDVDLTKEEREKAIKKVHSEIIHSRYTTEWQENEEYNL</sequence>
<evidence type="ECO:0000313" key="1">
    <source>
        <dbReference type="EMBL" id="GAG61523.1"/>
    </source>
</evidence>
<dbReference type="EMBL" id="BART01000021">
    <property type="protein sequence ID" value="GAG61523.1"/>
    <property type="molecule type" value="Genomic_DNA"/>
</dbReference>
<gene>
    <name evidence="1" type="ORF">S01H4_00187</name>
</gene>
<organism evidence="1">
    <name type="scientific">marine sediment metagenome</name>
    <dbReference type="NCBI Taxonomy" id="412755"/>
    <lineage>
        <taxon>unclassified sequences</taxon>
        <taxon>metagenomes</taxon>
        <taxon>ecological metagenomes</taxon>
    </lineage>
</organism>
<protein>
    <submittedName>
        <fullName evidence="1">Uncharacterized protein</fullName>
    </submittedName>
</protein>
<accession>X0ZMB5</accession>
<name>X0ZMB5_9ZZZZ</name>